<feature type="compositionally biased region" description="Polar residues" evidence="1">
    <location>
        <begin position="25"/>
        <end position="45"/>
    </location>
</feature>
<comment type="caution">
    <text evidence="2">The sequence shown here is derived from an EMBL/GenBank/DDBJ whole genome shotgun (WGS) entry which is preliminary data.</text>
</comment>
<reference evidence="2 3" key="1">
    <citation type="journal article" date="2019" name="Nat. Plants">
        <title>Genome sequencing of Musa balbisiana reveals subgenome evolution and function divergence in polyploid bananas.</title>
        <authorList>
            <person name="Yao X."/>
        </authorList>
    </citation>
    <scope>NUCLEOTIDE SEQUENCE [LARGE SCALE GENOMIC DNA]</scope>
    <source>
        <strain evidence="3">cv. DH-PKW</strain>
        <tissue evidence="2">Leaves</tissue>
    </source>
</reference>
<evidence type="ECO:0000313" key="3">
    <source>
        <dbReference type="Proteomes" id="UP000317650"/>
    </source>
</evidence>
<sequence length="77" mass="8503">MSTLLIFWSCKWSLSVNSKTDHKGLSTTSSASATKRVLSNGSSTDGGEDSKDSKLSIRTRKDSTTDRRTNPKLYLFI</sequence>
<name>A0A4V4H644_MUSBA</name>
<protein>
    <submittedName>
        <fullName evidence="2">Uncharacterized protein</fullName>
    </submittedName>
</protein>
<dbReference type="EMBL" id="PYDT01000006">
    <property type="protein sequence ID" value="THU58536.1"/>
    <property type="molecule type" value="Genomic_DNA"/>
</dbReference>
<accession>A0A4V4H644</accession>
<evidence type="ECO:0000256" key="1">
    <source>
        <dbReference type="SAM" id="MobiDB-lite"/>
    </source>
</evidence>
<feature type="compositionally biased region" description="Basic and acidic residues" evidence="1">
    <location>
        <begin position="48"/>
        <end position="69"/>
    </location>
</feature>
<gene>
    <name evidence="2" type="ORF">C4D60_Mb03t15380</name>
</gene>
<proteinExistence type="predicted"/>
<keyword evidence="3" id="KW-1185">Reference proteome</keyword>
<dbReference type="AlphaFoldDB" id="A0A4V4H644"/>
<dbReference type="Proteomes" id="UP000317650">
    <property type="component" value="Chromosome 3"/>
</dbReference>
<feature type="region of interest" description="Disordered" evidence="1">
    <location>
        <begin position="18"/>
        <end position="70"/>
    </location>
</feature>
<evidence type="ECO:0000313" key="2">
    <source>
        <dbReference type="EMBL" id="THU58536.1"/>
    </source>
</evidence>
<organism evidence="2 3">
    <name type="scientific">Musa balbisiana</name>
    <name type="common">Banana</name>
    <dbReference type="NCBI Taxonomy" id="52838"/>
    <lineage>
        <taxon>Eukaryota</taxon>
        <taxon>Viridiplantae</taxon>
        <taxon>Streptophyta</taxon>
        <taxon>Embryophyta</taxon>
        <taxon>Tracheophyta</taxon>
        <taxon>Spermatophyta</taxon>
        <taxon>Magnoliopsida</taxon>
        <taxon>Liliopsida</taxon>
        <taxon>Zingiberales</taxon>
        <taxon>Musaceae</taxon>
        <taxon>Musa</taxon>
    </lineage>
</organism>